<gene>
    <name evidence="8" type="ORF">SA87_00230</name>
</gene>
<feature type="transmembrane region" description="Helical" evidence="6">
    <location>
        <begin position="198"/>
        <end position="217"/>
    </location>
</feature>
<keyword evidence="2" id="KW-0813">Transport</keyword>
<sequence length="465" mass="49032">MLRLRAWLIFAIVTTGTFMINVDMSVLNVALPTLQAEFHTRLETLSWVIVAYLMIITGTLPLIGKLSDLYGRKPFFIAGVTLFGGFAALAALAKSLPALIVYRLGMGIGSALIQANVMSIVADTFPPGERGRPMGMIGSVVAVGTIVGPAMGGFLLHYFGWPAIFWINVPFSLLAAAGAWVFLENRRPASPSVVREQIDVLGATYFLIAVSALMQGLNGLSRLSFFSAPSLAAFGTSALFWVLYIVRSLRVPEPLIHLGLFRIPTFAVGNATGLLSYVLIGFPQIVLPYYLHLVRGYTSDRIGLVITAQAVAMIVASTVAGGLADRRGTRLPSLIGLAVSAAAFGILALLGPRTPVGFVVAGLALFGVGMGFFQPPNNVAVLESVPKEATGLTGGIIATVRNLGRVLGVAVATFLFDRVGGPDGAAEAVVGVRVVMLVGLALSLFAWGLTFVGQGQRHLAPARKL</sequence>
<evidence type="ECO:0000313" key="9">
    <source>
        <dbReference type="Proteomes" id="UP000243024"/>
    </source>
</evidence>
<dbReference type="RefSeq" id="WP_066202395.1">
    <property type="nucleotide sequence ID" value="NZ_CBCSAS010000005.1"/>
</dbReference>
<evidence type="ECO:0000256" key="3">
    <source>
        <dbReference type="ARBA" id="ARBA00022692"/>
    </source>
</evidence>
<keyword evidence="5 6" id="KW-0472">Membrane</keyword>
<keyword evidence="4 6" id="KW-1133">Transmembrane helix</keyword>
<feature type="transmembrane region" description="Helical" evidence="6">
    <location>
        <begin position="267"/>
        <end position="290"/>
    </location>
</feature>
<comment type="caution">
    <text evidence="8">The sequence shown here is derived from an EMBL/GenBank/DDBJ whole genome shotgun (WGS) entry which is preliminary data.</text>
</comment>
<dbReference type="Gene3D" id="1.20.1250.20">
    <property type="entry name" value="MFS general substrate transporter like domains"/>
    <property type="match status" value="1"/>
</dbReference>
<evidence type="ECO:0000256" key="2">
    <source>
        <dbReference type="ARBA" id="ARBA00022448"/>
    </source>
</evidence>
<dbReference type="OrthoDB" id="102502at2"/>
<feature type="transmembrane region" description="Helical" evidence="6">
    <location>
        <begin position="134"/>
        <end position="157"/>
    </location>
</feature>
<feature type="transmembrane region" description="Helical" evidence="6">
    <location>
        <begin position="331"/>
        <end position="350"/>
    </location>
</feature>
<dbReference type="Pfam" id="PF07690">
    <property type="entry name" value="MFS_1"/>
    <property type="match status" value="1"/>
</dbReference>
<dbReference type="CDD" id="cd17321">
    <property type="entry name" value="MFS_MMR_MDR_like"/>
    <property type="match status" value="1"/>
</dbReference>
<dbReference type="PRINTS" id="PR01036">
    <property type="entry name" value="TCRTETB"/>
</dbReference>
<dbReference type="Gene3D" id="1.20.1720.10">
    <property type="entry name" value="Multidrug resistance protein D"/>
    <property type="match status" value="1"/>
</dbReference>
<evidence type="ECO:0000256" key="1">
    <source>
        <dbReference type="ARBA" id="ARBA00004651"/>
    </source>
</evidence>
<feature type="transmembrane region" description="Helical" evidence="6">
    <location>
        <begin position="428"/>
        <end position="453"/>
    </location>
</feature>
<dbReference type="InterPro" id="IPR020846">
    <property type="entry name" value="MFS_dom"/>
</dbReference>
<feature type="domain" description="Major facilitator superfamily (MFS) profile" evidence="7">
    <location>
        <begin position="9"/>
        <end position="451"/>
    </location>
</feature>
<feature type="transmembrane region" description="Helical" evidence="6">
    <location>
        <begin position="394"/>
        <end position="416"/>
    </location>
</feature>
<reference evidence="8 9" key="1">
    <citation type="submission" date="2015-09" db="EMBL/GenBank/DDBJ databases">
        <title>Draft genome sequence of Hydrogenibacillus schlegelii DSM 2000.</title>
        <authorList>
            <person name="Hemp J."/>
        </authorList>
    </citation>
    <scope>NUCLEOTIDE SEQUENCE [LARGE SCALE GENOMIC DNA]</scope>
    <source>
        <strain evidence="8 9">MA 48</strain>
    </source>
</reference>
<dbReference type="Proteomes" id="UP000243024">
    <property type="component" value="Unassembled WGS sequence"/>
</dbReference>
<feature type="transmembrane region" description="Helical" evidence="6">
    <location>
        <begin position="356"/>
        <end position="373"/>
    </location>
</feature>
<protein>
    <recommendedName>
        <fullName evidence="7">Major facilitator superfamily (MFS) profile domain-containing protein</fullName>
    </recommendedName>
</protein>
<feature type="transmembrane region" description="Helical" evidence="6">
    <location>
        <begin position="302"/>
        <end position="324"/>
    </location>
</feature>
<accession>A0A132NAP6</accession>
<dbReference type="EMBL" id="JXBB01000045">
    <property type="protein sequence ID" value="OAR03665.1"/>
    <property type="molecule type" value="Genomic_DNA"/>
</dbReference>
<feature type="transmembrane region" description="Helical" evidence="6">
    <location>
        <begin position="223"/>
        <end position="246"/>
    </location>
</feature>
<dbReference type="PROSITE" id="PS50850">
    <property type="entry name" value="MFS"/>
    <property type="match status" value="1"/>
</dbReference>
<feature type="transmembrane region" description="Helical" evidence="6">
    <location>
        <begin position="163"/>
        <end position="183"/>
    </location>
</feature>
<evidence type="ECO:0000256" key="4">
    <source>
        <dbReference type="ARBA" id="ARBA00022989"/>
    </source>
</evidence>
<dbReference type="InterPro" id="IPR036259">
    <property type="entry name" value="MFS_trans_sf"/>
</dbReference>
<feature type="transmembrane region" description="Helical" evidence="6">
    <location>
        <begin position="99"/>
        <end position="122"/>
    </location>
</feature>
<evidence type="ECO:0000256" key="5">
    <source>
        <dbReference type="ARBA" id="ARBA00023136"/>
    </source>
</evidence>
<evidence type="ECO:0000259" key="7">
    <source>
        <dbReference type="PROSITE" id="PS50850"/>
    </source>
</evidence>
<name>A0A132NAP6_HYDSH</name>
<proteinExistence type="predicted"/>
<comment type="subcellular location">
    <subcellularLocation>
        <location evidence="1">Cell membrane</location>
        <topology evidence="1">Multi-pass membrane protein</topology>
    </subcellularLocation>
</comment>
<feature type="transmembrane region" description="Helical" evidence="6">
    <location>
        <begin position="7"/>
        <end position="24"/>
    </location>
</feature>
<dbReference type="SUPFAM" id="SSF103473">
    <property type="entry name" value="MFS general substrate transporter"/>
    <property type="match status" value="1"/>
</dbReference>
<dbReference type="GO" id="GO:0022857">
    <property type="term" value="F:transmembrane transporter activity"/>
    <property type="evidence" value="ECO:0007669"/>
    <property type="project" value="InterPro"/>
</dbReference>
<feature type="transmembrane region" description="Helical" evidence="6">
    <location>
        <begin position="44"/>
        <end position="63"/>
    </location>
</feature>
<dbReference type="InterPro" id="IPR005829">
    <property type="entry name" value="Sugar_transporter_CS"/>
</dbReference>
<dbReference type="InterPro" id="IPR011701">
    <property type="entry name" value="MFS"/>
</dbReference>
<organism evidence="8 9">
    <name type="scientific">Hydrogenibacillus schlegelii</name>
    <name type="common">Bacillus schlegelii</name>
    <dbReference type="NCBI Taxonomy" id="1484"/>
    <lineage>
        <taxon>Bacteria</taxon>
        <taxon>Bacillati</taxon>
        <taxon>Bacillota</taxon>
        <taxon>Bacilli</taxon>
        <taxon>Bacillales</taxon>
        <taxon>Bacillales Family X. Incertae Sedis</taxon>
        <taxon>Hydrogenibacillus</taxon>
    </lineage>
</organism>
<evidence type="ECO:0000313" key="8">
    <source>
        <dbReference type="EMBL" id="OAR03665.1"/>
    </source>
</evidence>
<dbReference type="PANTHER" id="PTHR42718:SF9">
    <property type="entry name" value="MAJOR FACILITATOR SUPERFAMILY MULTIDRUG TRANSPORTER MFSC"/>
    <property type="match status" value="1"/>
</dbReference>
<keyword evidence="3 6" id="KW-0812">Transmembrane</keyword>
<dbReference type="GO" id="GO:0005886">
    <property type="term" value="C:plasma membrane"/>
    <property type="evidence" value="ECO:0007669"/>
    <property type="project" value="UniProtKB-SubCell"/>
</dbReference>
<feature type="transmembrane region" description="Helical" evidence="6">
    <location>
        <begin position="75"/>
        <end position="93"/>
    </location>
</feature>
<dbReference type="PANTHER" id="PTHR42718">
    <property type="entry name" value="MAJOR FACILITATOR SUPERFAMILY MULTIDRUG TRANSPORTER MFSC"/>
    <property type="match status" value="1"/>
</dbReference>
<dbReference type="PROSITE" id="PS00216">
    <property type="entry name" value="SUGAR_TRANSPORT_1"/>
    <property type="match status" value="1"/>
</dbReference>
<dbReference type="STRING" id="1484.SA87_00230"/>
<dbReference type="AlphaFoldDB" id="A0A132NAP6"/>
<keyword evidence="9" id="KW-1185">Reference proteome</keyword>
<evidence type="ECO:0000256" key="6">
    <source>
        <dbReference type="SAM" id="Phobius"/>
    </source>
</evidence>